<proteinExistence type="predicted"/>
<protein>
    <submittedName>
        <fullName evidence="1">Uncharacterized protein</fullName>
    </submittedName>
</protein>
<dbReference type="KEGG" id="npy:NPRO_01820"/>
<dbReference type="AlphaFoldDB" id="A0A809S205"/>
<dbReference type="Proteomes" id="UP000662873">
    <property type="component" value="Chromosome"/>
</dbReference>
<organism evidence="1 2">
    <name type="scientific">Candidatus Nitrosymbiomonas proteolyticus</name>
    <dbReference type="NCBI Taxonomy" id="2608984"/>
    <lineage>
        <taxon>Bacteria</taxon>
        <taxon>Bacillati</taxon>
        <taxon>Armatimonadota</taxon>
        <taxon>Armatimonadota incertae sedis</taxon>
        <taxon>Candidatus Nitrosymbiomonas</taxon>
    </lineage>
</organism>
<evidence type="ECO:0000313" key="1">
    <source>
        <dbReference type="EMBL" id="BBO22587.1"/>
    </source>
</evidence>
<name>A0A809S205_9BACT</name>
<accession>A0A809S205</accession>
<evidence type="ECO:0000313" key="2">
    <source>
        <dbReference type="Proteomes" id="UP000662873"/>
    </source>
</evidence>
<dbReference type="EMBL" id="AP021858">
    <property type="protein sequence ID" value="BBO22587.1"/>
    <property type="molecule type" value="Genomic_DNA"/>
</dbReference>
<reference evidence="1" key="1">
    <citation type="journal article" name="DNA Res.">
        <title>The physiological potential of anammox bacteria as revealed by their core genome structure.</title>
        <authorList>
            <person name="Okubo T."/>
            <person name="Toyoda A."/>
            <person name="Fukuhara K."/>
            <person name="Uchiyama I."/>
            <person name="Harigaya Y."/>
            <person name="Kuroiwa M."/>
            <person name="Suzuki T."/>
            <person name="Murakami Y."/>
            <person name="Suwa Y."/>
            <person name="Takami H."/>
        </authorList>
    </citation>
    <scope>NUCLEOTIDE SEQUENCE</scope>
    <source>
        <strain evidence="1">317325-2</strain>
    </source>
</reference>
<gene>
    <name evidence="1" type="ORF">NPRO_01820</name>
</gene>
<sequence>MRTADNEITKAVEAIQNDQALESEFQAAAGSMEDFYQRMLAAGIARKEDYNIVATGEASHLDVSFLIRT</sequence>